<dbReference type="KEGG" id="mgik:GO620_015800"/>
<proteinExistence type="predicted"/>
<evidence type="ECO:0008006" key="3">
    <source>
        <dbReference type="Google" id="ProtNLM"/>
    </source>
</evidence>
<organism evidence="1 2">
    <name type="scientific">Mucilaginibacter ginkgonis</name>
    <dbReference type="NCBI Taxonomy" id="2682091"/>
    <lineage>
        <taxon>Bacteria</taxon>
        <taxon>Pseudomonadati</taxon>
        <taxon>Bacteroidota</taxon>
        <taxon>Sphingobacteriia</taxon>
        <taxon>Sphingobacteriales</taxon>
        <taxon>Sphingobacteriaceae</taxon>
        <taxon>Mucilaginibacter</taxon>
    </lineage>
</organism>
<accession>A0A6I4HY62</accession>
<keyword evidence="2" id="KW-1185">Reference proteome</keyword>
<reference evidence="1 2" key="1">
    <citation type="submission" date="2020-12" db="EMBL/GenBank/DDBJ databases">
        <title>HMF7856_wgs.fasta genome submission.</title>
        <authorList>
            <person name="Kang H."/>
            <person name="Kim H."/>
            <person name="Joh K."/>
        </authorList>
    </citation>
    <scope>NUCLEOTIDE SEQUENCE [LARGE SCALE GENOMIC DNA]</scope>
    <source>
        <strain evidence="1 2">HMF7856</strain>
    </source>
</reference>
<sequence>MKRLVVLAAAVMVSISAMAQKELAFPFQGGQEVMNSFFKQNFEPTNDITKNVAAGLVMLKFTADIDGNIKRIVVYYADDVAMAQPVADLLKKTDKKWIIPDHEKQHDFLLPVSINYNLPAIGQQAIKRKYLQFYAKRSPLLTNNQIPLDAATLLPTVTLSYDAVLQ</sequence>
<protein>
    <recommendedName>
        <fullName evidence="3">TonB-like protein</fullName>
    </recommendedName>
</protein>
<dbReference type="AlphaFoldDB" id="A0A6I4HY62"/>
<evidence type="ECO:0000313" key="2">
    <source>
        <dbReference type="Proteomes" id="UP000429232"/>
    </source>
</evidence>
<evidence type="ECO:0000313" key="1">
    <source>
        <dbReference type="EMBL" id="QQL49615.1"/>
    </source>
</evidence>
<dbReference type="RefSeq" id="WP_157524725.1">
    <property type="nucleotide sequence ID" value="NZ_CP066775.1"/>
</dbReference>
<gene>
    <name evidence="1" type="ORF">GO620_015800</name>
</gene>
<name>A0A6I4HY62_9SPHI</name>
<dbReference type="EMBL" id="CP066775">
    <property type="protein sequence ID" value="QQL49615.1"/>
    <property type="molecule type" value="Genomic_DNA"/>
</dbReference>
<dbReference type="Proteomes" id="UP000429232">
    <property type="component" value="Chromosome"/>
</dbReference>